<dbReference type="EMBL" id="CP034348">
    <property type="protein sequence ID" value="QGX99331.1"/>
    <property type="molecule type" value="Genomic_DNA"/>
</dbReference>
<dbReference type="OrthoDB" id="6017951at2"/>
<evidence type="ECO:0000313" key="2">
    <source>
        <dbReference type="Proteomes" id="UP000428330"/>
    </source>
</evidence>
<dbReference type="Proteomes" id="UP000428330">
    <property type="component" value="Chromosome"/>
</dbReference>
<protein>
    <submittedName>
        <fullName evidence="1">Uncharacterized protein</fullName>
    </submittedName>
</protein>
<proteinExistence type="predicted"/>
<dbReference type="AlphaFoldDB" id="A0A6I6IU99"/>
<evidence type="ECO:0000313" key="1">
    <source>
        <dbReference type="EMBL" id="QGX99331.1"/>
    </source>
</evidence>
<dbReference type="RefSeq" id="WP_157708013.1">
    <property type="nucleotide sequence ID" value="NZ_CP034348.1"/>
</dbReference>
<dbReference type="KEGG" id="rom:EI983_14100"/>
<organism evidence="1 2">
    <name type="scientific">Roseovarius faecimaris</name>
    <dbReference type="NCBI Taxonomy" id="2494550"/>
    <lineage>
        <taxon>Bacteria</taxon>
        <taxon>Pseudomonadati</taxon>
        <taxon>Pseudomonadota</taxon>
        <taxon>Alphaproteobacteria</taxon>
        <taxon>Rhodobacterales</taxon>
        <taxon>Roseobacteraceae</taxon>
        <taxon>Roseovarius</taxon>
    </lineage>
</organism>
<sequence length="253" mass="27341">MSDATPALPLEDLLNAVSTQLERAQSALNFRSQTAGLNFAVKDFAMDMRAVIDIESAEVRVRPALPGEAGVSTLRIGFTTVTRPMLEEHAVEFEAEEPAIAEAVDGLSEEEARRLEWIGVRNLADMQKVKAKGGQHEMRRLSRLPSDRLKQALKVADQRVVNSVSGISLDPGQVQALDPAARHRLKITGRNLTRQGALRGVTVNGAPAEVLELRDDAVTIATPGPVLSGALSLDWEEGAPDTLAFDLHQEGRA</sequence>
<gene>
    <name evidence="1" type="ORF">EI983_14100</name>
</gene>
<accession>A0A6I6IU99</accession>
<name>A0A6I6IU99_9RHOB</name>
<keyword evidence="2" id="KW-1185">Reference proteome</keyword>
<reference evidence="2" key="1">
    <citation type="submission" date="2018-12" db="EMBL/GenBank/DDBJ databases">
        <title>Complete genome sequence of Roseovarius sp. MME-070.</title>
        <authorList>
            <person name="Nam Y.-D."/>
            <person name="Kang J."/>
            <person name="Chung W.-H."/>
            <person name="Park Y.S."/>
        </authorList>
    </citation>
    <scope>NUCLEOTIDE SEQUENCE [LARGE SCALE GENOMIC DNA]</scope>
    <source>
        <strain evidence="2">MME-070</strain>
    </source>
</reference>